<accession>A0ACC2PJV0</accession>
<organism evidence="1 2">
    <name type="scientific">Eretmocerus hayati</name>
    <dbReference type="NCBI Taxonomy" id="131215"/>
    <lineage>
        <taxon>Eukaryota</taxon>
        <taxon>Metazoa</taxon>
        <taxon>Ecdysozoa</taxon>
        <taxon>Arthropoda</taxon>
        <taxon>Hexapoda</taxon>
        <taxon>Insecta</taxon>
        <taxon>Pterygota</taxon>
        <taxon>Neoptera</taxon>
        <taxon>Endopterygota</taxon>
        <taxon>Hymenoptera</taxon>
        <taxon>Apocrita</taxon>
        <taxon>Proctotrupomorpha</taxon>
        <taxon>Chalcidoidea</taxon>
        <taxon>Aphelinidae</taxon>
        <taxon>Aphelininae</taxon>
        <taxon>Eretmocerus</taxon>
    </lineage>
</organism>
<evidence type="ECO:0000313" key="1">
    <source>
        <dbReference type="EMBL" id="KAJ8683736.1"/>
    </source>
</evidence>
<evidence type="ECO:0000313" key="2">
    <source>
        <dbReference type="Proteomes" id="UP001239111"/>
    </source>
</evidence>
<reference evidence="1" key="1">
    <citation type="submission" date="2023-04" db="EMBL/GenBank/DDBJ databases">
        <title>A chromosome-level genome assembly of the parasitoid wasp Eretmocerus hayati.</title>
        <authorList>
            <person name="Zhong Y."/>
            <person name="Liu S."/>
            <person name="Liu Y."/>
        </authorList>
    </citation>
    <scope>NUCLEOTIDE SEQUENCE</scope>
    <source>
        <strain evidence="1">ZJU_SS_LIU_2023</strain>
    </source>
</reference>
<protein>
    <submittedName>
        <fullName evidence="1">Uncharacterized protein</fullName>
    </submittedName>
</protein>
<proteinExistence type="predicted"/>
<name>A0ACC2PJV0_9HYME</name>
<keyword evidence="2" id="KW-1185">Reference proteome</keyword>
<gene>
    <name evidence="1" type="ORF">QAD02_019528</name>
</gene>
<dbReference type="EMBL" id="CM056741">
    <property type="protein sequence ID" value="KAJ8683736.1"/>
    <property type="molecule type" value="Genomic_DNA"/>
</dbReference>
<sequence>MQVKGNAAGAIGSDSSNENEIGSMNGFSEQRFSARTKMQTSDATNDSQTSRNKSQGPNHPPRFCIELLSPIRWALRAFITCRFLKDLNAEYSITKPCKFFKSTNGSQVTQRRVLGTVSHHFDRVECNIDVQYLKDSKNTSDPHAAQSKSVEEKIKKKAKLSLKESLNRYSYNKNESMSAKSNVDTRPDTPMDSCNTNSVPKQDQVTPPDLLPQMNYLSHTGSNLEVNAEMMKKLWQDGTFSDVIIISPNGRRFPAHRSILSVRSRKFFEILCSKRYLDYINSNSLLEIQLHDIHDDSLHKLLEYIYTGGISKLDSNVIDLYRTAEKFEFSDLKELCIRSFKDKLDINNASDILILTDEVDLPDLKKHVMQFMNQNIQLLFESESFKRMTESKPKLIVELYYLLGKNK</sequence>
<dbReference type="Proteomes" id="UP001239111">
    <property type="component" value="Chromosome 1"/>
</dbReference>
<comment type="caution">
    <text evidence="1">The sequence shown here is derived from an EMBL/GenBank/DDBJ whole genome shotgun (WGS) entry which is preliminary data.</text>
</comment>